<feature type="transmembrane region" description="Helical" evidence="1">
    <location>
        <begin position="56"/>
        <end position="80"/>
    </location>
</feature>
<evidence type="ECO:0008006" key="4">
    <source>
        <dbReference type="Google" id="ProtNLM"/>
    </source>
</evidence>
<comment type="caution">
    <text evidence="2">The sequence shown here is derived from an EMBL/GenBank/DDBJ whole genome shotgun (WGS) entry which is preliminary data.</text>
</comment>
<dbReference type="PANTHER" id="PTHR36833:SF1">
    <property type="entry name" value="INTEGRAL MEMBRANE TRANSPORT PROTEIN"/>
    <property type="match status" value="1"/>
</dbReference>
<dbReference type="Pfam" id="PF06182">
    <property type="entry name" value="ABC2_membrane_6"/>
    <property type="match status" value="1"/>
</dbReference>
<dbReference type="PANTHER" id="PTHR36833">
    <property type="entry name" value="SLR0610 PROTEIN-RELATED"/>
    <property type="match status" value="1"/>
</dbReference>
<feature type="transmembrane region" description="Helical" evidence="1">
    <location>
        <begin position="101"/>
        <end position="129"/>
    </location>
</feature>
<dbReference type="EMBL" id="RAYQ01000016">
    <property type="protein sequence ID" value="RKI90203.1"/>
    <property type="molecule type" value="Genomic_DNA"/>
</dbReference>
<feature type="transmembrane region" description="Helical" evidence="1">
    <location>
        <begin position="21"/>
        <end position="44"/>
    </location>
</feature>
<evidence type="ECO:0000313" key="2">
    <source>
        <dbReference type="EMBL" id="RKI90203.1"/>
    </source>
</evidence>
<sequence length="258" mass="29142">MRFYLRLFALNLKSQMQYKASLFLSCLGQFMTAFTSFFSIKFIFMQIDAVGGFTYGQVLLCFSVIMLSFSIGEAVGGGLANFPRMVNMGEFDRMLTRPRNLVLQVIIPFFDFTRVGLLAQGIIVLGLAIPQSGVTWRADKIAGLVLMIVCGAVLFFCLFMFQAAFAFFTMNSLDFLNIFTYGARQFGRYPFSVYGKKILHFLTICIPLALIQYYPLQFLIDDTAHPAGMFIPCLSLLFILPCYALFRFGIRKYKSAGS</sequence>
<feature type="transmembrane region" description="Helical" evidence="1">
    <location>
        <begin position="227"/>
        <end position="246"/>
    </location>
</feature>
<dbReference type="AlphaFoldDB" id="A0A3A9ARN5"/>
<keyword evidence="3" id="KW-1185">Reference proteome</keyword>
<keyword evidence="1" id="KW-0472">Membrane</keyword>
<gene>
    <name evidence="2" type="ORF">D7V94_15205</name>
</gene>
<keyword evidence="1" id="KW-0812">Transmembrane</keyword>
<feature type="transmembrane region" description="Helical" evidence="1">
    <location>
        <begin position="198"/>
        <end position="215"/>
    </location>
</feature>
<organism evidence="2 3">
    <name type="scientific">Parablautia intestinalis</name>
    <dbReference type="NCBI Taxonomy" id="2320100"/>
    <lineage>
        <taxon>Bacteria</taxon>
        <taxon>Bacillati</taxon>
        <taxon>Bacillota</taxon>
        <taxon>Clostridia</taxon>
        <taxon>Lachnospirales</taxon>
        <taxon>Lachnospiraceae</taxon>
        <taxon>Parablautia</taxon>
    </lineage>
</organism>
<evidence type="ECO:0000256" key="1">
    <source>
        <dbReference type="SAM" id="Phobius"/>
    </source>
</evidence>
<keyword evidence="1" id="KW-1133">Transmembrane helix</keyword>
<accession>A0A3A9ARN5</accession>
<dbReference type="OrthoDB" id="9788195at2"/>
<reference evidence="2 3" key="1">
    <citation type="submission" date="2018-09" db="EMBL/GenBank/DDBJ databases">
        <title>Murine metabolic-syndrome-specific gut microbial biobank.</title>
        <authorList>
            <person name="Liu C."/>
        </authorList>
    </citation>
    <scope>NUCLEOTIDE SEQUENCE [LARGE SCALE GENOMIC DNA]</scope>
    <source>
        <strain evidence="2 3">0.1xD8-82</strain>
    </source>
</reference>
<evidence type="ECO:0000313" key="3">
    <source>
        <dbReference type="Proteomes" id="UP000280696"/>
    </source>
</evidence>
<dbReference type="RefSeq" id="WP_120471181.1">
    <property type="nucleotide sequence ID" value="NZ_RAYQ01000016.1"/>
</dbReference>
<proteinExistence type="predicted"/>
<dbReference type="InterPro" id="IPR010390">
    <property type="entry name" value="ABC-2_transporter-like"/>
</dbReference>
<protein>
    <recommendedName>
        <fullName evidence="4">ABC transporter permease</fullName>
    </recommendedName>
</protein>
<dbReference type="Proteomes" id="UP000280696">
    <property type="component" value="Unassembled WGS sequence"/>
</dbReference>
<name>A0A3A9ARN5_9FIRM</name>
<feature type="transmembrane region" description="Helical" evidence="1">
    <location>
        <begin position="141"/>
        <end position="168"/>
    </location>
</feature>